<organism evidence="1 2">
    <name type="scientific">Araneus ventricosus</name>
    <name type="common">Orbweaver spider</name>
    <name type="synonym">Epeira ventricosa</name>
    <dbReference type="NCBI Taxonomy" id="182803"/>
    <lineage>
        <taxon>Eukaryota</taxon>
        <taxon>Metazoa</taxon>
        <taxon>Ecdysozoa</taxon>
        <taxon>Arthropoda</taxon>
        <taxon>Chelicerata</taxon>
        <taxon>Arachnida</taxon>
        <taxon>Araneae</taxon>
        <taxon>Araneomorphae</taxon>
        <taxon>Entelegynae</taxon>
        <taxon>Araneoidea</taxon>
        <taxon>Araneidae</taxon>
        <taxon>Araneus</taxon>
    </lineage>
</organism>
<comment type="caution">
    <text evidence="1">The sequence shown here is derived from an EMBL/GenBank/DDBJ whole genome shotgun (WGS) entry which is preliminary data.</text>
</comment>
<dbReference type="EMBL" id="BGPR01061638">
    <property type="protein sequence ID" value="GBO37276.1"/>
    <property type="molecule type" value="Genomic_DNA"/>
</dbReference>
<evidence type="ECO:0000313" key="1">
    <source>
        <dbReference type="EMBL" id="GBO37276.1"/>
    </source>
</evidence>
<proteinExistence type="predicted"/>
<reference evidence="1 2" key="1">
    <citation type="journal article" date="2019" name="Sci. Rep.">
        <title>Orb-weaving spider Araneus ventricosus genome elucidates the spidroin gene catalogue.</title>
        <authorList>
            <person name="Kono N."/>
            <person name="Nakamura H."/>
            <person name="Ohtoshi R."/>
            <person name="Moran D.A.P."/>
            <person name="Shinohara A."/>
            <person name="Yoshida Y."/>
            <person name="Fujiwara M."/>
            <person name="Mori M."/>
            <person name="Tomita M."/>
            <person name="Arakawa K."/>
        </authorList>
    </citation>
    <scope>NUCLEOTIDE SEQUENCE [LARGE SCALE GENOMIC DNA]</scope>
</reference>
<evidence type="ECO:0000313" key="2">
    <source>
        <dbReference type="Proteomes" id="UP000499080"/>
    </source>
</evidence>
<dbReference type="OrthoDB" id="6515679at2759"/>
<dbReference type="Proteomes" id="UP000499080">
    <property type="component" value="Unassembled WGS sequence"/>
</dbReference>
<dbReference type="AlphaFoldDB" id="A0A4Y2WKV0"/>
<keyword evidence="2" id="KW-1185">Reference proteome</keyword>
<evidence type="ECO:0008006" key="3">
    <source>
        <dbReference type="Google" id="ProtNLM"/>
    </source>
</evidence>
<gene>
    <name evidence="1" type="ORF">AVEN_168297_1</name>
</gene>
<name>A0A4Y2WKV0_ARAVE</name>
<accession>A0A4Y2WKV0</accession>
<protein>
    <recommendedName>
        <fullName evidence="3">Reverse transcriptase domain-containing protein</fullName>
    </recommendedName>
</protein>
<sequence length="103" mass="12446">MYADDTEILARNNNPNYIQLAFNRHIKALEDWFVKWKIATWKPHFLYVRQKCWAQARKLYLLIDRKSKMDREANLLIYTAYLRPVITYACPTWEYAAKTNKNS</sequence>